<reference evidence="1" key="1">
    <citation type="journal article" date="2019" name="bioRxiv">
        <title>The Genome of the Zebra Mussel, Dreissena polymorpha: A Resource for Invasive Species Research.</title>
        <authorList>
            <person name="McCartney M.A."/>
            <person name="Auch B."/>
            <person name="Kono T."/>
            <person name="Mallez S."/>
            <person name="Zhang Y."/>
            <person name="Obille A."/>
            <person name="Becker A."/>
            <person name="Abrahante J.E."/>
            <person name="Garbe J."/>
            <person name="Badalamenti J.P."/>
            <person name="Herman A."/>
            <person name="Mangelson H."/>
            <person name="Liachko I."/>
            <person name="Sullivan S."/>
            <person name="Sone E.D."/>
            <person name="Koren S."/>
            <person name="Silverstein K.A.T."/>
            <person name="Beckman K.B."/>
            <person name="Gohl D.M."/>
        </authorList>
    </citation>
    <scope>NUCLEOTIDE SEQUENCE</scope>
    <source>
        <strain evidence="1">Duluth1</strain>
        <tissue evidence="1">Whole animal</tissue>
    </source>
</reference>
<evidence type="ECO:0000313" key="2">
    <source>
        <dbReference type="EMBL" id="KAH3799411.1"/>
    </source>
</evidence>
<gene>
    <name evidence="1" type="ORF">DPMN_152983</name>
    <name evidence="2" type="ORF">DPMN_153019</name>
</gene>
<keyword evidence="3" id="KW-1185">Reference proteome</keyword>
<dbReference type="Proteomes" id="UP000828390">
    <property type="component" value="Unassembled WGS sequence"/>
</dbReference>
<organism evidence="1 3">
    <name type="scientific">Dreissena polymorpha</name>
    <name type="common">Zebra mussel</name>
    <name type="synonym">Mytilus polymorpha</name>
    <dbReference type="NCBI Taxonomy" id="45954"/>
    <lineage>
        <taxon>Eukaryota</taxon>
        <taxon>Metazoa</taxon>
        <taxon>Spiralia</taxon>
        <taxon>Lophotrochozoa</taxon>
        <taxon>Mollusca</taxon>
        <taxon>Bivalvia</taxon>
        <taxon>Autobranchia</taxon>
        <taxon>Heteroconchia</taxon>
        <taxon>Euheterodonta</taxon>
        <taxon>Imparidentia</taxon>
        <taxon>Neoheterodontei</taxon>
        <taxon>Myida</taxon>
        <taxon>Dreissenoidea</taxon>
        <taxon>Dreissenidae</taxon>
        <taxon>Dreissena</taxon>
    </lineage>
</organism>
<name>A0A9D4FMB4_DREPO</name>
<dbReference type="AlphaFoldDB" id="A0A9D4FMB4"/>
<evidence type="ECO:0000313" key="3">
    <source>
        <dbReference type="Proteomes" id="UP000828390"/>
    </source>
</evidence>
<accession>A0A9D4FMB4</accession>
<protein>
    <submittedName>
        <fullName evidence="1">Uncharacterized protein</fullName>
    </submittedName>
</protein>
<dbReference type="EMBL" id="JAIWYP010000007">
    <property type="protein sequence ID" value="KAH3799411.1"/>
    <property type="molecule type" value="Genomic_DNA"/>
</dbReference>
<sequence>MTHTHRKNAHWNKIKQIIDDKSFLSTASSLTKDPEVVSVVNDLQRQVLLYGEEYLLSLPGYRHRKQQIDGLLELTGKLQKVLSGNDVIHSARKRKILKKFYKRIAKTLVYEECSRKT</sequence>
<dbReference type="EMBL" id="JAIWYP010000007">
    <property type="protein sequence ID" value="KAH3799376.1"/>
    <property type="molecule type" value="Genomic_DNA"/>
</dbReference>
<reference evidence="1" key="2">
    <citation type="submission" date="2020-11" db="EMBL/GenBank/DDBJ databases">
        <authorList>
            <person name="McCartney M.A."/>
            <person name="Auch B."/>
            <person name="Kono T."/>
            <person name="Mallez S."/>
            <person name="Becker A."/>
            <person name="Gohl D.M."/>
            <person name="Silverstein K.A.T."/>
            <person name="Koren S."/>
            <person name="Bechman K.B."/>
            <person name="Herman A."/>
            <person name="Abrahante J.E."/>
            <person name="Garbe J."/>
        </authorList>
    </citation>
    <scope>NUCLEOTIDE SEQUENCE</scope>
    <source>
        <strain evidence="1">Duluth1</strain>
        <tissue evidence="1">Whole animal</tissue>
    </source>
</reference>
<evidence type="ECO:0000313" key="1">
    <source>
        <dbReference type="EMBL" id="KAH3799376.1"/>
    </source>
</evidence>
<proteinExistence type="predicted"/>
<comment type="caution">
    <text evidence="1">The sequence shown here is derived from an EMBL/GenBank/DDBJ whole genome shotgun (WGS) entry which is preliminary data.</text>
</comment>